<organism evidence="1 2">
    <name type="scientific">Hydrogeniiclostridium mannosilyticum</name>
    <dbReference type="NCBI Taxonomy" id="2764322"/>
    <lineage>
        <taxon>Bacteria</taxon>
        <taxon>Bacillati</taxon>
        <taxon>Bacillota</taxon>
        <taxon>Clostridia</taxon>
        <taxon>Eubacteriales</taxon>
        <taxon>Acutalibacteraceae</taxon>
        <taxon>Hydrogeniiclostridium</taxon>
    </lineage>
</organism>
<comment type="caution">
    <text evidence="1">The sequence shown here is derived from an EMBL/GenBank/DDBJ whole genome shotgun (WGS) entry which is preliminary data.</text>
</comment>
<accession>A0A328U8I8</accession>
<protein>
    <recommendedName>
        <fullName evidence="3">DUF1492 domain-containing protein</fullName>
    </recommendedName>
</protein>
<dbReference type="EMBL" id="QLYR01000027">
    <property type="protein sequence ID" value="RAQ21779.1"/>
    <property type="molecule type" value="Genomic_DNA"/>
</dbReference>
<evidence type="ECO:0008006" key="3">
    <source>
        <dbReference type="Google" id="ProtNLM"/>
    </source>
</evidence>
<evidence type="ECO:0000313" key="2">
    <source>
        <dbReference type="Proteomes" id="UP000249377"/>
    </source>
</evidence>
<gene>
    <name evidence="1" type="ORF">DPQ25_14235</name>
</gene>
<sequence length="137" mass="15905">MTKKELSQLYYLNHEIEQERRRLRELEAAATSVSPKITGLPHINKISDKTAIAAQIADCRAVIEAKLKLSVVEYNRLNRFIASVDDSLMRQILSLRYINGFSWQKIAFAIGEHDESYPRKKHNHFLKLTEIPEQKNL</sequence>
<dbReference type="AlphaFoldDB" id="A0A328U8I8"/>
<name>A0A328U8I8_9FIRM</name>
<dbReference type="RefSeq" id="WP_112333834.1">
    <property type="nucleotide sequence ID" value="NZ_QLYR01000027.1"/>
</dbReference>
<proteinExistence type="predicted"/>
<reference evidence="1 2" key="1">
    <citation type="submission" date="2018-06" db="EMBL/GenBank/DDBJ databases">
        <title>Noncontiguous genome sequence of Ruminococcaceae bacterium ASD2818.</title>
        <authorList>
            <person name="Chaplin A.V."/>
            <person name="Sokolova S.R."/>
            <person name="Kochetkova T.O."/>
            <person name="Goltsov A.Y."/>
            <person name="Trofimov D.Y."/>
            <person name="Efimov B.A."/>
        </authorList>
    </citation>
    <scope>NUCLEOTIDE SEQUENCE [LARGE SCALE GENOMIC DNA]</scope>
    <source>
        <strain evidence="1 2">ASD2818</strain>
    </source>
</reference>
<dbReference type="Proteomes" id="UP000249377">
    <property type="component" value="Unassembled WGS sequence"/>
</dbReference>
<keyword evidence="2" id="KW-1185">Reference proteome</keyword>
<evidence type="ECO:0000313" key="1">
    <source>
        <dbReference type="EMBL" id="RAQ21779.1"/>
    </source>
</evidence>